<reference evidence="3 4" key="1">
    <citation type="submission" date="2015-12" db="EMBL/GenBank/DDBJ databases">
        <title>The genome of Folsomia candida.</title>
        <authorList>
            <person name="Faddeeva A."/>
            <person name="Derks M.F."/>
            <person name="Anvar Y."/>
            <person name="Smit S."/>
            <person name="Van Straalen N."/>
            <person name="Roelofs D."/>
        </authorList>
    </citation>
    <scope>NUCLEOTIDE SEQUENCE [LARGE SCALE GENOMIC DNA]</scope>
    <source>
        <strain evidence="3 4">VU population</strain>
        <tissue evidence="3">Whole body</tissue>
    </source>
</reference>
<comment type="caution">
    <text evidence="3">The sequence shown here is derived from an EMBL/GenBank/DDBJ whole genome shotgun (WGS) entry which is preliminary data.</text>
</comment>
<keyword evidence="1" id="KW-1133">Transmembrane helix</keyword>
<protein>
    <recommendedName>
        <fullName evidence="5">Ionotropic glutamate receptor C-terminal domain-containing protein</fullName>
    </recommendedName>
</protein>
<evidence type="ECO:0000256" key="2">
    <source>
        <dbReference type="SAM" id="SignalP"/>
    </source>
</evidence>
<keyword evidence="2" id="KW-0732">Signal</keyword>
<organism evidence="3 4">
    <name type="scientific">Folsomia candida</name>
    <name type="common">Springtail</name>
    <dbReference type="NCBI Taxonomy" id="158441"/>
    <lineage>
        <taxon>Eukaryota</taxon>
        <taxon>Metazoa</taxon>
        <taxon>Ecdysozoa</taxon>
        <taxon>Arthropoda</taxon>
        <taxon>Hexapoda</taxon>
        <taxon>Collembola</taxon>
        <taxon>Entomobryomorpha</taxon>
        <taxon>Isotomoidea</taxon>
        <taxon>Isotomidae</taxon>
        <taxon>Proisotominae</taxon>
        <taxon>Folsomia</taxon>
    </lineage>
</organism>
<dbReference type="AlphaFoldDB" id="A0A226F811"/>
<feature type="transmembrane region" description="Helical" evidence="1">
    <location>
        <begin position="570"/>
        <end position="590"/>
    </location>
</feature>
<sequence length="604" mass="69859">MFHLQILSLFCALAAAQGSIELPPFSKCVIHMKNLHATNLTDTFLDLVNSVLEGNRNSIFVISLIPNSFSIYNVESAIDFHEECALQVILPSQGRKFDSAKVETYIETDPNSYRPDKHHTILFLTTIRADKHITFSSCAYKKISIRIFSIHLNHRDQLHVWYFYCHLCPAKWRILPKSAILENIDHSTFRNFWDPKQSFFYMLTPPVEKPKRLKGCERSPWFAPKRPCHPQYTLTDFLSTSLNVSFRHHAGPRGNVCYGILTGHILASNTSIVPVEVQSYNFKQVVSSQFRYCVGFKANGEGTLQFWAWITPYTPPVWGAILVAMVISVITITLQDKGALSTNTFIVIAIHLRQNYGTQTTLKWTLHFVMTLTLAVYETYFTSQVIVPPARDNSLGFATLVKSGYRITIPRNFTSFMAQFQHDLKRLGIQILEEKHTIRLNPGQTFQKLQYNESLKLMRAEVVLAADRRMRATLEENRNVNRKSCRFARDKFSNQETYDFVHVMMRREALRAFRITAESGFFEGFWRTIRQDLILRRKRRMTRKMMREGGHFLDISETIKWVDIIRLNNLESLFVIYGALLGVALLLFMAERLNGDTFEAMSQM</sequence>
<proteinExistence type="predicted"/>
<feature type="chain" id="PRO_5012172131" description="Ionotropic glutamate receptor C-terminal domain-containing protein" evidence="2">
    <location>
        <begin position="19"/>
        <end position="604"/>
    </location>
</feature>
<evidence type="ECO:0000256" key="1">
    <source>
        <dbReference type="SAM" id="Phobius"/>
    </source>
</evidence>
<dbReference type="EMBL" id="LNIX01000001">
    <property type="protein sequence ID" value="OXA64996.1"/>
    <property type="molecule type" value="Genomic_DNA"/>
</dbReference>
<keyword evidence="1" id="KW-0472">Membrane</keyword>
<keyword evidence="4" id="KW-1185">Reference proteome</keyword>
<evidence type="ECO:0008006" key="5">
    <source>
        <dbReference type="Google" id="ProtNLM"/>
    </source>
</evidence>
<name>A0A226F811_FOLCA</name>
<evidence type="ECO:0000313" key="3">
    <source>
        <dbReference type="EMBL" id="OXA64996.1"/>
    </source>
</evidence>
<accession>A0A226F811</accession>
<keyword evidence="1" id="KW-0812">Transmembrane</keyword>
<dbReference type="Proteomes" id="UP000198287">
    <property type="component" value="Unassembled WGS sequence"/>
</dbReference>
<evidence type="ECO:0000313" key="4">
    <source>
        <dbReference type="Proteomes" id="UP000198287"/>
    </source>
</evidence>
<gene>
    <name evidence="3" type="ORF">Fcan01_00149</name>
</gene>
<feature type="signal peptide" evidence="2">
    <location>
        <begin position="1"/>
        <end position="18"/>
    </location>
</feature>